<evidence type="ECO:0000256" key="3">
    <source>
        <dbReference type="ARBA" id="ARBA00022553"/>
    </source>
</evidence>
<dbReference type="InterPro" id="IPR013767">
    <property type="entry name" value="PAS_fold"/>
</dbReference>
<dbReference type="InterPro" id="IPR001646">
    <property type="entry name" value="5peptide_repeat"/>
</dbReference>
<dbReference type="SMART" id="SM00091">
    <property type="entry name" value="PAS"/>
    <property type="match status" value="4"/>
</dbReference>
<sequence>MVLSVCHELLDASVQNLQKLQAAIDPATQSGELRAVVSALSESFASLQKAIAQVETQQEAIATDCHNYRELFEFAPDGYFVTDETGIVQSANRAATVILGSDLIGQNLKEYVLPANQEQFQRFLGQLQRGQNLKSLDLKMLFPTGQPFDATFTILSVRDGNGKVVALRWWIQDTTERKQDEEQLWRANQQLEIRLASLNAKMNLLERQIRSEREEQSRVARHLAHNEGKLRALMQHSSDIVNIIDTDASIQYCSPSVFRILGFQPEDIVGKKLVQFIHPDDLPIFQSFLSQSQQAISISPPMVMRYRHINGDWVYLESVCNDLVQDPNIQGIVINSRDITDRKRTQTALQESELRLAAIAASMPGTFYRLVWNPDGTVTLPFISDGLIELTGMQPKQAMARPDRLADLVYLDDREQFEAMVRAGIEKLATFRREFRIVTKSGEVKWVQDIARYYRSEDGSTIADGVCIDISERGDVESELQRAHELLQAVVRSSPVSIDIISPEGKVLLWNPAAEKIFGWSAAEVIGNPLPVTMSQSDSEFQVFLETLAGDGLNAVETVYPCKDGTTLDVSLSTAQVKDAEGKILGVLRIIEDISDRKRKEAELRRLESLVNAQTATELSLHEAAQKNGNGSFNFMSAYLQNGTSALASGQLLLSQYASGKREFLGWNLCGVSLANADLQQSNLSGSQLNGSDLGNTNLQRANLRGVDLRGANLHKANLNGTDLRGADLRGADLHDADLRDANLMGVSIDEAALAGAILSGENVV</sequence>
<comment type="caution">
    <text evidence="9">The sequence shown here is derived from an EMBL/GenBank/DDBJ whole genome shotgun (WGS) entry which is preliminary data.</text>
</comment>
<dbReference type="EMBL" id="JAZBJZ010000010">
    <property type="protein sequence ID" value="MEE3715976.1"/>
    <property type="molecule type" value="Genomic_DNA"/>
</dbReference>
<dbReference type="InterPro" id="IPR013655">
    <property type="entry name" value="PAS_fold_3"/>
</dbReference>
<reference evidence="9" key="1">
    <citation type="submission" date="2024-01" db="EMBL/GenBank/DDBJ databases">
        <title>Bank of Algae and Cyanobacteria of the Azores (BACA) strain genomes.</title>
        <authorList>
            <person name="Luz R."/>
            <person name="Cordeiro R."/>
            <person name="Fonseca A."/>
            <person name="Goncalves V."/>
        </authorList>
    </citation>
    <scope>NUCLEOTIDE SEQUENCE</scope>
    <source>
        <strain evidence="9">BACA0141</strain>
    </source>
</reference>
<dbReference type="Pfam" id="PF13426">
    <property type="entry name" value="PAS_9"/>
    <property type="match status" value="1"/>
</dbReference>
<dbReference type="AlphaFoldDB" id="A0AAW9PU59"/>
<evidence type="ECO:0000259" key="7">
    <source>
        <dbReference type="PROSITE" id="PS50112"/>
    </source>
</evidence>
<dbReference type="GO" id="GO:0006355">
    <property type="term" value="P:regulation of DNA-templated transcription"/>
    <property type="evidence" value="ECO:0007669"/>
    <property type="project" value="InterPro"/>
</dbReference>
<dbReference type="InterPro" id="IPR000700">
    <property type="entry name" value="PAS-assoc_C"/>
</dbReference>
<dbReference type="Gene3D" id="2.160.20.80">
    <property type="entry name" value="E3 ubiquitin-protein ligase SopA"/>
    <property type="match status" value="1"/>
</dbReference>
<feature type="domain" description="PAC" evidence="8">
    <location>
        <begin position="431"/>
        <end position="482"/>
    </location>
</feature>
<keyword evidence="3" id="KW-0597">Phosphoprotein</keyword>
<gene>
    <name evidence="9" type="ORF">V2H45_04350</name>
</gene>
<dbReference type="SUPFAM" id="SSF55785">
    <property type="entry name" value="PYP-like sensor domain (PAS domain)"/>
    <property type="match status" value="4"/>
</dbReference>
<evidence type="ECO:0000313" key="9">
    <source>
        <dbReference type="EMBL" id="MEE3715976.1"/>
    </source>
</evidence>
<dbReference type="CDD" id="cd00130">
    <property type="entry name" value="PAS"/>
    <property type="match status" value="4"/>
</dbReference>
<feature type="domain" description="PAS" evidence="7">
    <location>
        <begin position="370"/>
        <end position="428"/>
    </location>
</feature>
<accession>A0AAW9PU59</accession>
<feature type="domain" description="PAC" evidence="8">
    <location>
        <begin position="554"/>
        <end position="606"/>
    </location>
</feature>
<dbReference type="RefSeq" id="WP_330482400.1">
    <property type="nucleotide sequence ID" value="NZ_JAZBJZ010000010.1"/>
</dbReference>
<evidence type="ECO:0000259" key="8">
    <source>
        <dbReference type="PROSITE" id="PS50113"/>
    </source>
</evidence>
<feature type="domain" description="PAS" evidence="7">
    <location>
        <begin position="483"/>
        <end position="528"/>
    </location>
</feature>
<organism evidence="9 10">
    <name type="scientific">Tumidithrix elongata BACA0141</name>
    <dbReference type="NCBI Taxonomy" id="2716417"/>
    <lineage>
        <taxon>Bacteria</taxon>
        <taxon>Bacillati</taxon>
        <taxon>Cyanobacteriota</taxon>
        <taxon>Cyanophyceae</taxon>
        <taxon>Pseudanabaenales</taxon>
        <taxon>Pseudanabaenaceae</taxon>
        <taxon>Tumidithrix</taxon>
        <taxon>Tumidithrix elongata</taxon>
    </lineage>
</organism>
<dbReference type="InterPro" id="IPR052162">
    <property type="entry name" value="Sensor_kinase/Photoreceptor"/>
</dbReference>
<dbReference type="InterPro" id="IPR000014">
    <property type="entry name" value="PAS"/>
</dbReference>
<proteinExistence type="predicted"/>
<evidence type="ECO:0000256" key="2">
    <source>
        <dbReference type="ARBA" id="ARBA00012438"/>
    </source>
</evidence>
<name>A0AAW9PU59_9CYAN</name>
<evidence type="ECO:0000313" key="10">
    <source>
        <dbReference type="Proteomes" id="UP001333818"/>
    </source>
</evidence>
<dbReference type="GO" id="GO:0004673">
    <property type="term" value="F:protein histidine kinase activity"/>
    <property type="evidence" value="ECO:0007669"/>
    <property type="project" value="UniProtKB-EC"/>
</dbReference>
<dbReference type="InterPro" id="IPR035965">
    <property type="entry name" value="PAS-like_dom_sf"/>
</dbReference>
<dbReference type="PANTHER" id="PTHR43304:SF1">
    <property type="entry name" value="PAC DOMAIN-CONTAINING PROTEIN"/>
    <property type="match status" value="1"/>
</dbReference>
<dbReference type="PANTHER" id="PTHR43304">
    <property type="entry name" value="PHYTOCHROME-LIKE PROTEIN CPH1"/>
    <property type="match status" value="1"/>
</dbReference>
<dbReference type="NCBIfam" id="TIGR00229">
    <property type="entry name" value="sensory_box"/>
    <property type="match status" value="4"/>
</dbReference>
<dbReference type="PROSITE" id="PS50113">
    <property type="entry name" value="PAC"/>
    <property type="match status" value="3"/>
</dbReference>
<feature type="coiled-coil region" evidence="6">
    <location>
        <begin position="188"/>
        <end position="215"/>
    </location>
</feature>
<dbReference type="InterPro" id="IPR001610">
    <property type="entry name" value="PAC"/>
</dbReference>
<keyword evidence="5" id="KW-0418">Kinase</keyword>
<evidence type="ECO:0000256" key="4">
    <source>
        <dbReference type="ARBA" id="ARBA00022679"/>
    </source>
</evidence>
<dbReference type="Pfam" id="PF00989">
    <property type="entry name" value="PAS"/>
    <property type="match status" value="1"/>
</dbReference>
<dbReference type="Gene3D" id="3.30.450.20">
    <property type="entry name" value="PAS domain"/>
    <property type="match status" value="4"/>
</dbReference>
<evidence type="ECO:0000256" key="1">
    <source>
        <dbReference type="ARBA" id="ARBA00000085"/>
    </source>
</evidence>
<dbReference type="PROSITE" id="PS50112">
    <property type="entry name" value="PAS"/>
    <property type="match status" value="3"/>
</dbReference>
<evidence type="ECO:0000256" key="5">
    <source>
        <dbReference type="ARBA" id="ARBA00022777"/>
    </source>
</evidence>
<dbReference type="Pfam" id="PF00805">
    <property type="entry name" value="Pentapeptide"/>
    <property type="match status" value="1"/>
</dbReference>
<dbReference type="EC" id="2.7.13.3" evidence="2"/>
<evidence type="ECO:0000256" key="6">
    <source>
        <dbReference type="SAM" id="Coils"/>
    </source>
</evidence>
<feature type="domain" description="PAS" evidence="7">
    <location>
        <begin position="226"/>
        <end position="296"/>
    </location>
</feature>
<protein>
    <recommendedName>
        <fullName evidence="2">histidine kinase</fullName>
        <ecNumber evidence="2">2.7.13.3</ecNumber>
    </recommendedName>
</protein>
<comment type="catalytic activity">
    <reaction evidence="1">
        <text>ATP + protein L-histidine = ADP + protein N-phospho-L-histidine.</text>
        <dbReference type="EC" id="2.7.13.3"/>
    </reaction>
</comment>
<keyword evidence="6" id="KW-0175">Coiled coil</keyword>
<dbReference type="Proteomes" id="UP001333818">
    <property type="component" value="Unassembled WGS sequence"/>
</dbReference>
<keyword evidence="4" id="KW-0808">Transferase</keyword>
<keyword evidence="10" id="KW-1185">Reference proteome</keyword>
<dbReference type="SUPFAM" id="SSF141571">
    <property type="entry name" value="Pentapeptide repeat-like"/>
    <property type="match status" value="1"/>
</dbReference>
<dbReference type="Pfam" id="PF08447">
    <property type="entry name" value="PAS_3"/>
    <property type="match status" value="2"/>
</dbReference>
<dbReference type="SMART" id="SM00086">
    <property type="entry name" value="PAC"/>
    <property type="match status" value="4"/>
</dbReference>
<feature type="domain" description="PAC" evidence="8">
    <location>
        <begin position="134"/>
        <end position="186"/>
    </location>
</feature>